<sequence>MRFLAQQFPLYLQPLEPIGFDLVLLFLFRTSHTVALQCQGRFLFGHFRAARCTIMCGHDGHVVGRVGWCGKLNVSRS</sequence>
<reference evidence="1" key="1">
    <citation type="submission" date="2018-01" db="EMBL/GenBank/DDBJ databases">
        <title>An insight into the sialome of Amazonian anophelines.</title>
        <authorList>
            <person name="Ribeiro J.M."/>
            <person name="Scarpassa V."/>
            <person name="Calvo E."/>
        </authorList>
    </citation>
    <scope>NUCLEOTIDE SEQUENCE</scope>
    <source>
        <tissue evidence="1">Salivary glands</tissue>
    </source>
</reference>
<accession>A0A2M4CCL5</accession>
<dbReference type="AlphaFoldDB" id="A0A2M4CCL5"/>
<name>A0A2M4CCL5_9DIPT</name>
<dbReference type="EMBL" id="GGFJ01013824">
    <property type="protein sequence ID" value="MBW62965.1"/>
    <property type="molecule type" value="Transcribed_RNA"/>
</dbReference>
<protein>
    <submittedName>
        <fullName evidence="1">Putative secreted protein</fullName>
    </submittedName>
</protein>
<organism evidence="1">
    <name type="scientific">Anopheles marajoara</name>
    <dbReference type="NCBI Taxonomy" id="58244"/>
    <lineage>
        <taxon>Eukaryota</taxon>
        <taxon>Metazoa</taxon>
        <taxon>Ecdysozoa</taxon>
        <taxon>Arthropoda</taxon>
        <taxon>Hexapoda</taxon>
        <taxon>Insecta</taxon>
        <taxon>Pterygota</taxon>
        <taxon>Neoptera</taxon>
        <taxon>Endopterygota</taxon>
        <taxon>Diptera</taxon>
        <taxon>Nematocera</taxon>
        <taxon>Culicoidea</taxon>
        <taxon>Culicidae</taxon>
        <taxon>Anophelinae</taxon>
        <taxon>Anopheles</taxon>
    </lineage>
</organism>
<proteinExistence type="predicted"/>
<evidence type="ECO:0000313" key="1">
    <source>
        <dbReference type="EMBL" id="MBW62965.1"/>
    </source>
</evidence>